<dbReference type="SUPFAM" id="SSF53383">
    <property type="entry name" value="PLP-dependent transferases"/>
    <property type="match status" value="1"/>
</dbReference>
<comment type="pathway">
    <text evidence="5">Amino-acid biosynthesis; L-methionine biosynthesis via de novo pathway; L-homocysteine from L-cystathionine: step 1/1.</text>
</comment>
<dbReference type="InterPro" id="IPR015424">
    <property type="entry name" value="PyrdxlP-dep_Trfase"/>
</dbReference>
<dbReference type="GO" id="GO:0030170">
    <property type="term" value="F:pyridoxal phosphate binding"/>
    <property type="evidence" value="ECO:0007669"/>
    <property type="project" value="InterPro"/>
</dbReference>
<dbReference type="GeneID" id="45655635"/>
<proteinExistence type="inferred from homology"/>
<evidence type="ECO:0000256" key="3">
    <source>
        <dbReference type="ARBA" id="ARBA00022898"/>
    </source>
</evidence>
<dbReference type="GO" id="GO:0047804">
    <property type="term" value="F:cysteine-S-conjugate beta-lyase activity"/>
    <property type="evidence" value="ECO:0007669"/>
    <property type="project" value="UniProtKB-EC"/>
</dbReference>
<accession>A0A1G5QM49</accession>
<keyword evidence="4 10" id="KW-0456">Lyase</keyword>
<dbReference type="Gene3D" id="3.40.640.10">
    <property type="entry name" value="Type I PLP-dependent aspartate aminotransferase-like (Major domain)"/>
    <property type="match status" value="1"/>
</dbReference>
<reference evidence="11" key="1">
    <citation type="submission" date="2016-10" db="EMBL/GenBank/DDBJ databases">
        <authorList>
            <person name="Varghese N."/>
            <person name="Submissions S."/>
        </authorList>
    </citation>
    <scope>NUCLEOTIDE SEQUENCE [LARGE SCALE GENOMIC DNA]</scope>
    <source>
        <strain evidence="11">ATCC 29999</strain>
    </source>
</reference>
<evidence type="ECO:0000256" key="6">
    <source>
        <dbReference type="ARBA" id="ARBA00047517"/>
    </source>
</evidence>
<evidence type="ECO:0000256" key="5">
    <source>
        <dbReference type="ARBA" id="ARBA00046315"/>
    </source>
</evidence>
<dbReference type="Gene3D" id="3.90.1150.10">
    <property type="entry name" value="Aspartate Aminotransferase, domain 1"/>
    <property type="match status" value="1"/>
</dbReference>
<evidence type="ECO:0000256" key="9">
    <source>
        <dbReference type="RuleBase" id="RU362118"/>
    </source>
</evidence>
<dbReference type="PANTHER" id="PTHR43500">
    <property type="entry name" value="CYSTATHIONINE BETA-LYASE-RELATED"/>
    <property type="match status" value="1"/>
</dbReference>
<dbReference type="GO" id="GO:0019450">
    <property type="term" value="P:L-cysteine catabolic process to pyruvate"/>
    <property type="evidence" value="ECO:0007669"/>
    <property type="project" value="TreeGrafter"/>
</dbReference>
<organism evidence="10 11">
    <name type="scientific">Photorhabdus luminescens</name>
    <name type="common">Xenorhabdus luminescens</name>
    <dbReference type="NCBI Taxonomy" id="29488"/>
    <lineage>
        <taxon>Bacteria</taxon>
        <taxon>Pseudomonadati</taxon>
        <taxon>Pseudomonadota</taxon>
        <taxon>Gammaproteobacteria</taxon>
        <taxon>Enterobacterales</taxon>
        <taxon>Morganellaceae</taxon>
        <taxon>Photorhabdus</taxon>
    </lineage>
</organism>
<dbReference type="STRING" id="29488.KS18_08180"/>
<dbReference type="Pfam" id="PF01053">
    <property type="entry name" value="Cys_Met_Meta_PP"/>
    <property type="match status" value="1"/>
</dbReference>
<keyword evidence="11" id="KW-1185">Reference proteome</keyword>
<dbReference type="RefSeq" id="WP_049582636.1">
    <property type="nucleotide sequence ID" value="NZ_CAWQXX010000045.1"/>
</dbReference>
<evidence type="ECO:0000313" key="10">
    <source>
        <dbReference type="EMBL" id="SCZ62630.1"/>
    </source>
</evidence>
<gene>
    <name evidence="10" type="ORF">SAMN02982990_01881</name>
</gene>
<evidence type="ECO:0000256" key="4">
    <source>
        <dbReference type="ARBA" id="ARBA00023239"/>
    </source>
</evidence>
<dbReference type="Proteomes" id="UP000183223">
    <property type="component" value="Unassembled WGS sequence"/>
</dbReference>
<comment type="cofactor">
    <cofactor evidence="1 9">
        <name>pyridoxal 5'-phosphate</name>
        <dbReference type="ChEBI" id="CHEBI:597326"/>
    </cofactor>
</comment>
<dbReference type="PANTHER" id="PTHR43500:SF1">
    <property type="entry name" value="CYSTATHIONINE BETA-LYASE-RELATED"/>
    <property type="match status" value="1"/>
</dbReference>
<evidence type="ECO:0000256" key="1">
    <source>
        <dbReference type="ARBA" id="ARBA00001933"/>
    </source>
</evidence>
<dbReference type="AlphaFoldDB" id="A0A1G5QM49"/>
<comment type="catalytic activity">
    <reaction evidence="7">
        <text>an S-substituted L-cysteine + H2O = a thiol + pyruvate + NH4(+)</text>
        <dbReference type="Rhea" id="RHEA:18121"/>
        <dbReference type="ChEBI" id="CHEBI:15361"/>
        <dbReference type="ChEBI" id="CHEBI:15377"/>
        <dbReference type="ChEBI" id="CHEBI:28938"/>
        <dbReference type="ChEBI" id="CHEBI:29256"/>
        <dbReference type="ChEBI" id="CHEBI:58717"/>
        <dbReference type="EC" id="4.4.1.13"/>
    </reaction>
</comment>
<dbReference type="FunFam" id="3.40.640.10:FF:000062">
    <property type="entry name" value="Cystathionine beta-lyase"/>
    <property type="match status" value="1"/>
</dbReference>
<dbReference type="InterPro" id="IPR006233">
    <property type="entry name" value="Cys_b_lyase_bac"/>
</dbReference>
<comment type="catalytic activity">
    <reaction evidence="6">
        <text>L,L-cystathionine + H2O = L-homocysteine + pyruvate + NH4(+)</text>
        <dbReference type="Rhea" id="RHEA:13965"/>
        <dbReference type="ChEBI" id="CHEBI:15361"/>
        <dbReference type="ChEBI" id="CHEBI:15377"/>
        <dbReference type="ChEBI" id="CHEBI:28938"/>
        <dbReference type="ChEBI" id="CHEBI:58161"/>
        <dbReference type="ChEBI" id="CHEBI:58199"/>
    </reaction>
</comment>
<comment type="similarity">
    <text evidence="2 9">Belongs to the trans-sulfuration enzymes family.</text>
</comment>
<name>A0A1G5QM49_PHOLU</name>
<feature type="modified residue" description="N6-(pyridoxal phosphate)lysine" evidence="8">
    <location>
        <position position="210"/>
    </location>
</feature>
<dbReference type="InterPro" id="IPR000277">
    <property type="entry name" value="Cys/Met-Metab_PyrdxlP-dep_enz"/>
</dbReference>
<dbReference type="InterPro" id="IPR054542">
    <property type="entry name" value="Cys_met_metab_PP"/>
</dbReference>
<dbReference type="NCBIfam" id="NF005990">
    <property type="entry name" value="PRK08114.1"/>
    <property type="match status" value="1"/>
</dbReference>
<evidence type="ECO:0000313" key="11">
    <source>
        <dbReference type="Proteomes" id="UP000183223"/>
    </source>
</evidence>
<dbReference type="InterPro" id="IPR015422">
    <property type="entry name" value="PyrdxlP-dep_Trfase_small"/>
</dbReference>
<dbReference type="PROSITE" id="PS00868">
    <property type="entry name" value="CYS_MET_METAB_PP"/>
    <property type="match status" value="1"/>
</dbReference>
<sequence length="402" mass="44715">MAEKKLETSLVNAGRSPKFTQGAVNPIIQRTSSVIFDSVAAKRHATQNRGKSELFYGRRGTQTHFSFQAAMAELEGGAGCSLYPSGAAAVSNAILAFAAAGDHILLTGSTYDPTQSFCDKILSRMNITTEYFDPMIGEEIAELIKPNTKVVFLESPGSITMEVQDIPAIVRAVRRVNPEIVIMIDNTWAAGVLFKALEFGIDISIQSGTKYIIGHSDAMLGIAVANERCWAQLRENSYLMGQIADADTVYMASRGLRTLAIRLKQHEKSSLEIARWLQQRTEVAAVYHPALPSCPGHKNFIRDFSGSNGLFSFQLKEQLTPQQFTDYLDNFHHFKMAFSWGGFESLILGYQPEEIKIMRQYDISQRTTPQRTGTLFRLHVGLENVQDLIDDLTEGFKRISVD</sequence>
<dbReference type="OrthoDB" id="9805807at2"/>
<evidence type="ECO:0000256" key="8">
    <source>
        <dbReference type="PIRSR" id="PIRSR001434-2"/>
    </source>
</evidence>
<dbReference type="InterPro" id="IPR015421">
    <property type="entry name" value="PyrdxlP-dep_Trfase_major"/>
</dbReference>
<protein>
    <submittedName>
        <fullName evidence="10">Cystathionine beta-lyase</fullName>
    </submittedName>
</protein>
<dbReference type="PIRSF" id="PIRSF001434">
    <property type="entry name" value="CGS"/>
    <property type="match status" value="1"/>
</dbReference>
<dbReference type="GO" id="GO:0019346">
    <property type="term" value="P:transsulfuration"/>
    <property type="evidence" value="ECO:0007669"/>
    <property type="project" value="InterPro"/>
</dbReference>
<keyword evidence="3 8" id="KW-0663">Pyridoxal phosphate</keyword>
<evidence type="ECO:0000256" key="2">
    <source>
        <dbReference type="ARBA" id="ARBA00009077"/>
    </source>
</evidence>
<evidence type="ECO:0000256" key="7">
    <source>
        <dbReference type="ARBA" id="ARBA00047625"/>
    </source>
</evidence>
<dbReference type="NCBIfam" id="TIGR01324">
    <property type="entry name" value="cysta_beta_ly_B"/>
    <property type="match status" value="1"/>
</dbReference>
<dbReference type="EMBL" id="FMWJ01000007">
    <property type="protein sequence ID" value="SCZ62630.1"/>
    <property type="molecule type" value="Genomic_DNA"/>
</dbReference>